<keyword evidence="1" id="KW-1133">Transmembrane helix</keyword>
<dbReference type="OrthoDB" id="2853045at2"/>
<sequence length="170" mass="20304">MKRKVICIHIIFLIIMVSILFFLYKNYSLRKISFKKASENVNVKLVPEIQSAVKLTDYIISNFDKDGFSEKNILLLEYKSKVIYESIRHILSIVEIDKDHDYFIRIRYSNKIVIKSKKDIYNELLLYHDLFSKLDINNKENYKGIELFNKIIEKLDTKKAELIVYPDERT</sequence>
<dbReference type="HOGENOM" id="CLU_1358358_0_0_9"/>
<feature type="transmembrane region" description="Helical" evidence="1">
    <location>
        <begin position="6"/>
        <end position="24"/>
    </location>
</feature>
<accession>E4Q3H4</accession>
<evidence type="ECO:0000256" key="1">
    <source>
        <dbReference type="SAM" id="Phobius"/>
    </source>
</evidence>
<proteinExistence type="predicted"/>
<dbReference type="RefSeq" id="WP_013411348.1">
    <property type="nucleotide sequence ID" value="NC_014657.1"/>
</dbReference>
<evidence type="ECO:0000313" key="2">
    <source>
        <dbReference type="EMBL" id="ADQ03934.1"/>
    </source>
</evidence>
<reference evidence="2 3" key="2">
    <citation type="journal article" date="2011" name="J. Bacteriol.">
        <title>Complete genome sequences for the anaerobic, extremely thermophilic plant biomass-degrading bacteria Caldicellulosiruptor hydrothermalis, Caldicellulosiruptor kristjanssonii, Caldicellulosiruptor kronotskyensis, Caldicellulosiruptor owensenis, and Caldicellulosiruptor lactoaceticus.</title>
        <authorList>
            <person name="Blumer-Schuette S.E."/>
            <person name="Ozdemir I."/>
            <person name="Mistry D."/>
            <person name="Lucas S."/>
            <person name="Lapidus A."/>
            <person name="Cheng J.F."/>
            <person name="Goodwin L.A."/>
            <person name="Pitluck S."/>
            <person name="Land M.L."/>
            <person name="Hauser L.J."/>
            <person name="Woyke T."/>
            <person name="Mikhailova N."/>
            <person name="Pati A."/>
            <person name="Kyrpides N.C."/>
            <person name="Ivanova N."/>
            <person name="Detter J.C."/>
            <person name="Walston-Davenport K."/>
            <person name="Han S."/>
            <person name="Adams M.W."/>
            <person name="Kelly R.M."/>
        </authorList>
    </citation>
    <scope>NUCLEOTIDE SEQUENCE [LARGE SCALE GENOMIC DNA]</scope>
    <source>
        <strain evidence="3">ATCC 700167 / DSM 13100 / OL</strain>
    </source>
</reference>
<keyword evidence="1" id="KW-0812">Transmembrane</keyword>
<reference key="1">
    <citation type="submission" date="2010-09" db="EMBL/GenBank/DDBJ databases">
        <title>Complete sequence of Caldicellulosiruptor owensensis OL.</title>
        <authorList>
            <consortium name="US DOE Joint Genome Institute"/>
            <person name="Lucas S."/>
            <person name="Copeland A."/>
            <person name="Lapidus A."/>
            <person name="Cheng J.-F."/>
            <person name="Bruce D."/>
            <person name="Goodwin L."/>
            <person name="Pitluck S."/>
            <person name="Davenport K."/>
            <person name="Detter J.C."/>
            <person name="Han C."/>
            <person name="Tapia R."/>
            <person name="Land M."/>
            <person name="Hauser L."/>
            <person name="Chang Y.-J."/>
            <person name="Jeffries C."/>
            <person name="Kyrpides N."/>
            <person name="Ivanova N."/>
            <person name="Mikhailova N."/>
            <person name="Blumer-Schuette S.E."/>
            <person name="Kelly R.M."/>
            <person name="Woyke T."/>
        </authorList>
    </citation>
    <scope>NUCLEOTIDE SEQUENCE</scope>
    <source>
        <strain>OL</strain>
    </source>
</reference>
<evidence type="ECO:0000313" key="3">
    <source>
        <dbReference type="Proteomes" id="UP000006889"/>
    </source>
</evidence>
<keyword evidence="3" id="KW-1185">Reference proteome</keyword>
<dbReference type="AlphaFoldDB" id="E4Q3H4"/>
<dbReference type="KEGG" id="cow:Calow_0343"/>
<gene>
    <name evidence="2" type="ordered locus">Calow_0343</name>
</gene>
<name>E4Q3H4_CALOW</name>
<keyword evidence="1" id="KW-0472">Membrane</keyword>
<dbReference type="STRING" id="632518.Calow_0343"/>
<protein>
    <submittedName>
        <fullName evidence="2">Uncharacterized protein</fullName>
    </submittedName>
</protein>
<dbReference type="EMBL" id="CP002216">
    <property type="protein sequence ID" value="ADQ03934.1"/>
    <property type="molecule type" value="Genomic_DNA"/>
</dbReference>
<dbReference type="Proteomes" id="UP000006889">
    <property type="component" value="Chromosome"/>
</dbReference>
<organism evidence="2 3">
    <name type="scientific">Caldicellulosiruptor owensensis (strain ATCC 700167 / DSM 13100 / OL)</name>
    <dbReference type="NCBI Taxonomy" id="632518"/>
    <lineage>
        <taxon>Bacteria</taxon>
        <taxon>Bacillati</taxon>
        <taxon>Bacillota</taxon>
        <taxon>Bacillota incertae sedis</taxon>
        <taxon>Caldicellulosiruptorales</taxon>
        <taxon>Caldicellulosiruptoraceae</taxon>
        <taxon>Caldicellulosiruptor</taxon>
    </lineage>
</organism>